<evidence type="ECO:0000256" key="2">
    <source>
        <dbReference type="ARBA" id="ARBA00022723"/>
    </source>
</evidence>
<dbReference type="RefSeq" id="WP_379662253.1">
    <property type="nucleotide sequence ID" value="NZ_JBHUDG010000012.1"/>
</dbReference>
<sequence>MRKSILFALMLVSFSALAQKKEINKVDRPKLVIGIVADQMRWDYLYRYQNHYGKGGFNRLLSSGFSFENVMITHSPSKTAVGHSVIYSGSVPAINGITGNSWVEVPSGKKMYCVSDSTVDAVGLVAGSEDRDAGRMSPKNLLVTTITDELRLATNFRSKVVGVSLKDRASILPAGHAANIAYWLDDVSGRFITSTYYAKDLPRWVDDFNEIKLPDQLVSKGWNTLLPIESYTQSTEDYVPWEGRFIKEKRSVFPHDLSIDYNASKGTIRKTPFGNTLTLEFAKRALEGHDLGKGEETDFLTVNLASTDYVGHMYGPNSVEIEDVYIRLDRDLEAFFDYLDKKIGKSNYLVFLTADHGAAHVPAFLTEQKIPSGVLNGGTVRKALNKVLNEEFGQKDLVTSVLNDRVHFDKAKIKTADEYEKIKRSAINILGAIEGVQMVVDLENIDKEAVPEPIKSMLVNGYNRKRSGPLVIVPEPAWFAGSKTGTTHGVWNPYDTHIPLVFMGWNISKGKSNQLHSMTDIAPTLAALLKIQMPNGCVGKPLTEILP</sequence>
<organism evidence="5 6">
    <name type="scientific">Pseudopedobacter beijingensis</name>
    <dbReference type="NCBI Taxonomy" id="1207056"/>
    <lineage>
        <taxon>Bacteria</taxon>
        <taxon>Pseudomonadati</taxon>
        <taxon>Bacteroidota</taxon>
        <taxon>Sphingobacteriia</taxon>
        <taxon>Sphingobacteriales</taxon>
        <taxon>Sphingobacteriaceae</taxon>
        <taxon>Pseudopedobacter</taxon>
    </lineage>
</organism>
<evidence type="ECO:0000256" key="1">
    <source>
        <dbReference type="ARBA" id="ARBA00022553"/>
    </source>
</evidence>
<evidence type="ECO:0000313" key="5">
    <source>
        <dbReference type="EMBL" id="MFD1629875.1"/>
    </source>
</evidence>
<dbReference type="PIRSF" id="PIRSF031924">
    <property type="entry name" value="Pi-irrepressible_AP"/>
    <property type="match status" value="1"/>
</dbReference>
<feature type="chain" id="PRO_5047069557" evidence="4">
    <location>
        <begin position="19"/>
        <end position="547"/>
    </location>
</feature>
<dbReference type="EC" id="3.1.3.1" evidence="5"/>
<dbReference type="Gene3D" id="3.40.720.10">
    <property type="entry name" value="Alkaline Phosphatase, subunit A"/>
    <property type="match status" value="1"/>
</dbReference>
<dbReference type="SUPFAM" id="SSF53649">
    <property type="entry name" value="Alkaline phosphatase-like"/>
    <property type="match status" value="1"/>
</dbReference>
<dbReference type="CDD" id="cd16016">
    <property type="entry name" value="AP-SPAP"/>
    <property type="match status" value="1"/>
</dbReference>
<dbReference type="InterPro" id="IPR026263">
    <property type="entry name" value="Alkaline_phosphatase_prok"/>
</dbReference>
<dbReference type="Gene3D" id="3.30.1360.150">
    <property type="match status" value="1"/>
</dbReference>
<dbReference type="NCBIfam" id="NF042991">
    <property type="entry name" value="alk_phos_PafA"/>
    <property type="match status" value="1"/>
</dbReference>
<reference evidence="6" key="1">
    <citation type="journal article" date="2019" name="Int. J. Syst. Evol. Microbiol.">
        <title>The Global Catalogue of Microorganisms (GCM) 10K type strain sequencing project: providing services to taxonomists for standard genome sequencing and annotation.</title>
        <authorList>
            <consortium name="The Broad Institute Genomics Platform"/>
            <consortium name="The Broad Institute Genome Sequencing Center for Infectious Disease"/>
            <person name="Wu L."/>
            <person name="Ma J."/>
        </authorList>
    </citation>
    <scope>NUCLEOTIDE SEQUENCE [LARGE SCALE GENOMIC DNA]</scope>
    <source>
        <strain evidence="6">CCUG 53762</strain>
    </source>
</reference>
<feature type="signal peptide" evidence="4">
    <location>
        <begin position="1"/>
        <end position="18"/>
    </location>
</feature>
<dbReference type="InterPro" id="IPR017850">
    <property type="entry name" value="Alkaline_phosphatase_core_sf"/>
</dbReference>
<dbReference type="InterPro" id="IPR002591">
    <property type="entry name" value="Phosphodiest/P_Trfase"/>
</dbReference>
<evidence type="ECO:0000256" key="3">
    <source>
        <dbReference type="ARBA" id="ARBA00022729"/>
    </source>
</evidence>
<evidence type="ECO:0000313" key="6">
    <source>
        <dbReference type="Proteomes" id="UP001597118"/>
    </source>
</evidence>
<protein>
    <submittedName>
        <fullName evidence="5">Alkaline phosphatase PafA</fullName>
        <ecNumber evidence="5">3.1.3.1</ecNumber>
    </submittedName>
</protein>
<dbReference type="EMBL" id="JBHUDG010000012">
    <property type="protein sequence ID" value="MFD1629875.1"/>
    <property type="molecule type" value="Genomic_DNA"/>
</dbReference>
<accession>A0ABW4IAU4</accession>
<evidence type="ECO:0000256" key="4">
    <source>
        <dbReference type="SAM" id="SignalP"/>
    </source>
</evidence>
<dbReference type="Pfam" id="PF01663">
    <property type="entry name" value="Phosphodiest"/>
    <property type="match status" value="1"/>
</dbReference>
<keyword evidence="3 4" id="KW-0732">Signal</keyword>
<keyword evidence="6" id="KW-1185">Reference proteome</keyword>
<dbReference type="PANTHER" id="PTHR10151:SF120">
    <property type="entry name" value="BIS(5'-ADENOSYL)-TRIPHOSPHATASE"/>
    <property type="match status" value="1"/>
</dbReference>
<dbReference type="PANTHER" id="PTHR10151">
    <property type="entry name" value="ECTONUCLEOTIDE PYROPHOSPHATASE/PHOSPHODIESTERASE"/>
    <property type="match status" value="1"/>
</dbReference>
<dbReference type="GO" id="GO:0004035">
    <property type="term" value="F:alkaline phosphatase activity"/>
    <property type="evidence" value="ECO:0007669"/>
    <property type="project" value="UniProtKB-EC"/>
</dbReference>
<comment type="caution">
    <text evidence="5">The sequence shown here is derived from an EMBL/GenBank/DDBJ whole genome shotgun (WGS) entry which is preliminary data.</text>
</comment>
<keyword evidence="1" id="KW-0597">Phosphoprotein</keyword>
<keyword evidence="2" id="KW-0479">Metal-binding</keyword>
<name>A0ABW4IAU4_9SPHI</name>
<dbReference type="Proteomes" id="UP001597118">
    <property type="component" value="Unassembled WGS sequence"/>
</dbReference>
<proteinExistence type="predicted"/>
<gene>
    <name evidence="5" type="primary">pafA</name>
    <name evidence="5" type="ORF">ACFSAH_08305</name>
</gene>
<keyword evidence="5" id="KW-0378">Hydrolase</keyword>